<evidence type="ECO:0000256" key="1">
    <source>
        <dbReference type="SAM" id="MobiDB-lite"/>
    </source>
</evidence>
<keyword evidence="2" id="KW-1133">Transmembrane helix</keyword>
<name>A0AAN6XUJ4_9PEZI</name>
<evidence type="ECO:0000313" key="4">
    <source>
        <dbReference type="Proteomes" id="UP001301769"/>
    </source>
</evidence>
<dbReference type="Proteomes" id="UP001301769">
    <property type="component" value="Unassembled WGS sequence"/>
</dbReference>
<dbReference type="AlphaFoldDB" id="A0AAN6XUJ4"/>
<accession>A0AAN6XUJ4</accession>
<feature type="compositionally biased region" description="Polar residues" evidence="1">
    <location>
        <begin position="45"/>
        <end position="60"/>
    </location>
</feature>
<reference evidence="3" key="1">
    <citation type="journal article" date="2023" name="Mol. Phylogenet. Evol.">
        <title>Genome-scale phylogeny and comparative genomics of the fungal order Sordariales.</title>
        <authorList>
            <person name="Hensen N."/>
            <person name="Bonometti L."/>
            <person name="Westerberg I."/>
            <person name="Brannstrom I.O."/>
            <person name="Guillou S."/>
            <person name="Cros-Aarteil S."/>
            <person name="Calhoun S."/>
            <person name="Haridas S."/>
            <person name="Kuo A."/>
            <person name="Mondo S."/>
            <person name="Pangilinan J."/>
            <person name="Riley R."/>
            <person name="LaButti K."/>
            <person name="Andreopoulos B."/>
            <person name="Lipzen A."/>
            <person name="Chen C."/>
            <person name="Yan M."/>
            <person name="Daum C."/>
            <person name="Ng V."/>
            <person name="Clum A."/>
            <person name="Steindorff A."/>
            <person name="Ohm R.A."/>
            <person name="Martin F."/>
            <person name="Silar P."/>
            <person name="Natvig D.O."/>
            <person name="Lalanne C."/>
            <person name="Gautier V."/>
            <person name="Ament-Velasquez S.L."/>
            <person name="Kruys A."/>
            <person name="Hutchinson M.I."/>
            <person name="Powell A.J."/>
            <person name="Barry K."/>
            <person name="Miller A.N."/>
            <person name="Grigoriev I.V."/>
            <person name="Debuchy R."/>
            <person name="Gladieux P."/>
            <person name="Hiltunen Thoren M."/>
            <person name="Johannesson H."/>
        </authorList>
    </citation>
    <scope>NUCLEOTIDE SEQUENCE</scope>
    <source>
        <strain evidence="3">PSN293</strain>
    </source>
</reference>
<evidence type="ECO:0008006" key="5">
    <source>
        <dbReference type="Google" id="ProtNLM"/>
    </source>
</evidence>
<feature type="compositionally biased region" description="Low complexity" evidence="1">
    <location>
        <begin position="130"/>
        <end position="154"/>
    </location>
</feature>
<feature type="region of interest" description="Disordered" evidence="1">
    <location>
        <begin position="43"/>
        <end position="74"/>
    </location>
</feature>
<feature type="region of interest" description="Disordered" evidence="1">
    <location>
        <begin position="130"/>
        <end position="187"/>
    </location>
</feature>
<gene>
    <name evidence="3" type="ORF">QBC37DRAFT_406477</name>
</gene>
<keyword evidence="4" id="KW-1185">Reference proteome</keyword>
<protein>
    <recommendedName>
        <fullName evidence="5">Apple domain-containing protein</fullName>
    </recommendedName>
</protein>
<dbReference type="EMBL" id="MU858316">
    <property type="protein sequence ID" value="KAK4207154.1"/>
    <property type="molecule type" value="Genomic_DNA"/>
</dbReference>
<proteinExistence type="predicted"/>
<reference evidence="3" key="2">
    <citation type="submission" date="2023-05" db="EMBL/GenBank/DDBJ databases">
        <authorList>
            <consortium name="Lawrence Berkeley National Laboratory"/>
            <person name="Steindorff A."/>
            <person name="Hensen N."/>
            <person name="Bonometti L."/>
            <person name="Westerberg I."/>
            <person name="Brannstrom I.O."/>
            <person name="Guillou S."/>
            <person name="Cros-Aarteil S."/>
            <person name="Calhoun S."/>
            <person name="Haridas S."/>
            <person name="Kuo A."/>
            <person name="Mondo S."/>
            <person name="Pangilinan J."/>
            <person name="Riley R."/>
            <person name="Labutti K."/>
            <person name="Andreopoulos B."/>
            <person name="Lipzen A."/>
            <person name="Chen C."/>
            <person name="Yanf M."/>
            <person name="Daum C."/>
            <person name="Ng V."/>
            <person name="Clum A."/>
            <person name="Ohm R."/>
            <person name="Martin F."/>
            <person name="Silar P."/>
            <person name="Natvig D."/>
            <person name="Lalanne C."/>
            <person name="Gautier V."/>
            <person name="Ament-Velasquez S.L."/>
            <person name="Kruys A."/>
            <person name="Hutchinson M.I."/>
            <person name="Powell A.J."/>
            <person name="Barry K."/>
            <person name="Miller A.N."/>
            <person name="Grigoriev I.V."/>
            <person name="Debuchy R."/>
            <person name="Gladieux P."/>
            <person name="Thoren M.H."/>
            <person name="Johannesson H."/>
        </authorList>
    </citation>
    <scope>NUCLEOTIDE SEQUENCE</scope>
    <source>
        <strain evidence="3">PSN293</strain>
    </source>
</reference>
<evidence type="ECO:0000313" key="3">
    <source>
        <dbReference type="EMBL" id="KAK4207154.1"/>
    </source>
</evidence>
<feature type="transmembrane region" description="Helical" evidence="2">
    <location>
        <begin position="89"/>
        <end position="113"/>
    </location>
</feature>
<evidence type="ECO:0000256" key="2">
    <source>
        <dbReference type="SAM" id="Phobius"/>
    </source>
</evidence>
<keyword evidence="2" id="KW-0812">Transmembrane</keyword>
<keyword evidence="2" id="KW-0472">Membrane</keyword>
<feature type="compositionally biased region" description="Low complexity" evidence="1">
    <location>
        <begin position="162"/>
        <end position="186"/>
    </location>
</feature>
<sequence length="319" mass="33358">MPPHPSQPGLEVNDSPGLEVVYMSNNDVKPAIGDVYHQDAATGSGYRQANYHTSPHSQASPLEYPQPSYYDGSDKEVAPYRPPKERKRILGLPVALFWVIIILIVAGAIGGGVGGSLAVKNAEINAQKAAAGADSTSSQTTTAANTFPATTQTVPVPPTISLPPTSSTSSLAASTASSSSSDPAIPFDGGCPRVNNTRFTPRTSSGQAFAVPDVVNSQSFLRLCNTNFPGGAAYGNPGVVDIFKTFAASLDECMALCAAYNADPGSTQFQRDKGFCRSVSIVERADEFCYLKNGTGVNNTFGAPNDFASAVLIEDLINP</sequence>
<comment type="caution">
    <text evidence="3">The sequence shown here is derived from an EMBL/GenBank/DDBJ whole genome shotgun (WGS) entry which is preliminary data.</text>
</comment>
<organism evidence="3 4">
    <name type="scientific">Rhypophila decipiens</name>
    <dbReference type="NCBI Taxonomy" id="261697"/>
    <lineage>
        <taxon>Eukaryota</taxon>
        <taxon>Fungi</taxon>
        <taxon>Dikarya</taxon>
        <taxon>Ascomycota</taxon>
        <taxon>Pezizomycotina</taxon>
        <taxon>Sordariomycetes</taxon>
        <taxon>Sordariomycetidae</taxon>
        <taxon>Sordariales</taxon>
        <taxon>Naviculisporaceae</taxon>
        <taxon>Rhypophila</taxon>
    </lineage>
</organism>